<proteinExistence type="predicted"/>
<dbReference type="PANTHER" id="PTHR21310:SF56">
    <property type="entry name" value="AMINOGLYCOSIDE PHOSPHOTRANSFERASE DOMAIN-CONTAINING PROTEIN"/>
    <property type="match status" value="1"/>
</dbReference>
<feature type="domain" description="Aminoglycoside phosphotransferase" evidence="1">
    <location>
        <begin position="80"/>
        <end position="326"/>
    </location>
</feature>
<gene>
    <name evidence="2" type="ORF">PFICI_14473</name>
</gene>
<dbReference type="OrthoDB" id="10003767at2759"/>
<dbReference type="PANTHER" id="PTHR21310">
    <property type="entry name" value="AMINOGLYCOSIDE PHOSPHOTRANSFERASE-RELATED-RELATED"/>
    <property type="match status" value="1"/>
</dbReference>
<evidence type="ECO:0000313" key="2">
    <source>
        <dbReference type="EMBL" id="ETS73527.1"/>
    </source>
</evidence>
<dbReference type="OMA" id="STYEYSH"/>
<dbReference type="SUPFAM" id="SSF56112">
    <property type="entry name" value="Protein kinase-like (PK-like)"/>
    <property type="match status" value="1"/>
</dbReference>
<organism evidence="2 3">
    <name type="scientific">Pestalotiopsis fici (strain W106-1 / CGMCC3.15140)</name>
    <dbReference type="NCBI Taxonomy" id="1229662"/>
    <lineage>
        <taxon>Eukaryota</taxon>
        <taxon>Fungi</taxon>
        <taxon>Dikarya</taxon>
        <taxon>Ascomycota</taxon>
        <taxon>Pezizomycotina</taxon>
        <taxon>Sordariomycetes</taxon>
        <taxon>Xylariomycetidae</taxon>
        <taxon>Amphisphaeriales</taxon>
        <taxon>Sporocadaceae</taxon>
        <taxon>Pestalotiopsis</taxon>
    </lineage>
</organism>
<evidence type="ECO:0000313" key="3">
    <source>
        <dbReference type="Proteomes" id="UP000030651"/>
    </source>
</evidence>
<keyword evidence="3" id="KW-1185">Reference proteome</keyword>
<dbReference type="KEGG" id="pfy:PFICI_14473"/>
<dbReference type="Proteomes" id="UP000030651">
    <property type="component" value="Unassembled WGS sequence"/>
</dbReference>
<dbReference type="RefSeq" id="XP_007841245.1">
    <property type="nucleotide sequence ID" value="XM_007843054.1"/>
</dbReference>
<name>W3WK41_PESFW</name>
<dbReference type="InterPro" id="IPR002575">
    <property type="entry name" value="Aminoglycoside_PTrfase"/>
</dbReference>
<accession>W3WK41</accession>
<dbReference type="Pfam" id="PF01636">
    <property type="entry name" value="APH"/>
    <property type="match status" value="1"/>
</dbReference>
<protein>
    <recommendedName>
        <fullName evidence="1">Aminoglycoside phosphotransferase domain-containing protein</fullName>
    </recommendedName>
</protein>
<dbReference type="InterPro" id="IPR051678">
    <property type="entry name" value="AGP_Transferase"/>
</dbReference>
<dbReference type="AlphaFoldDB" id="W3WK41"/>
<dbReference type="HOGENOM" id="CLU_615430_0_0_1"/>
<dbReference type="InterPro" id="IPR011009">
    <property type="entry name" value="Kinase-like_dom_sf"/>
</dbReference>
<dbReference type="eggNOG" id="ENOG502SSYN">
    <property type="taxonomic scope" value="Eukaryota"/>
</dbReference>
<dbReference type="EMBL" id="KI912121">
    <property type="protein sequence ID" value="ETS73527.1"/>
    <property type="molecule type" value="Genomic_DNA"/>
</dbReference>
<sequence>MSNMKGDLVVSFLSPSSPPISSIASSPLESVCSTKDDLPEQNLAAKVYLQCQRLWESSEIKIGDEIQTARHRSFPITVSDENGSDEFIFQVPNDTSDIELTAAVYNYIHQELDLKANTPRVHHKNSGFDGPVGHPYLVFSRLPGLSLQETWPNLTHEQRLSVARQVGELYLDLQSATNSHCGLFKVPMDRYGHSMEGSVLLEAFGQQRYHLENTERDSIELEEDGLVNLNNLRKDPPGLSARDMAILTFERRKYYSSASRRQWLEEYTDKAVDMIKAITHKGLLDDTICIWHRNISAENILIERDANGEPKITGLLGWDGAGFAPRFMTCRAPQWLWTRVGTKVVRFAPGPCDGNIHVSKGYPEMDEEPFEAFEPTKSEAKKIKAAFDEAVGEVFTRAAYDTHMIIARRLMHVAACSVWDLDHTQELAMIFAEWEHRKIRAEKLKEGVRNMLDRGEVRRRGSL</sequence>
<reference evidence="3" key="1">
    <citation type="journal article" date="2015" name="BMC Genomics">
        <title>Genomic and transcriptomic analysis of the endophytic fungus Pestalotiopsis fici reveals its lifestyle and high potential for synthesis of natural products.</title>
        <authorList>
            <person name="Wang X."/>
            <person name="Zhang X."/>
            <person name="Liu L."/>
            <person name="Xiang M."/>
            <person name="Wang W."/>
            <person name="Sun X."/>
            <person name="Che Y."/>
            <person name="Guo L."/>
            <person name="Liu G."/>
            <person name="Guo L."/>
            <person name="Wang C."/>
            <person name="Yin W.B."/>
            <person name="Stadler M."/>
            <person name="Zhang X."/>
            <person name="Liu X."/>
        </authorList>
    </citation>
    <scope>NUCLEOTIDE SEQUENCE [LARGE SCALE GENOMIC DNA]</scope>
    <source>
        <strain evidence="3">W106-1 / CGMCC3.15140</strain>
    </source>
</reference>
<dbReference type="GeneID" id="19279486"/>
<evidence type="ECO:0000259" key="1">
    <source>
        <dbReference type="Pfam" id="PF01636"/>
    </source>
</evidence>
<dbReference type="InParanoid" id="W3WK41"/>